<evidence type="ECO:0000259" key="10">
    <source>
        <dbReference type="Pfam" id="PF05572"/>
    </source>
</evidence>
<protein>
    <submittedName>
        <fullName evidence="11">Zinc metalloprotease</fullName>
    </submittedName>
</protein>
<dbReference type="SUPFAM" id="SSF55486">
    <property type="entry name" value="Metalloproteases ('zincins'), catalytic domain"/>
    <property type="match status" value="1"/>
</dbReference>
<dbReference type="EMBL" id="MKQR01000005">
    <property type="protein sequence ID" value="OLR94957.1"/>
    <property type="molecule type" value="Genomic_DNA"/>
</dbReference>
<keyword evidence="7 11" id="KW-0482">Metalloprotease</keyword>
<dbReference type="CDD" id="cd04275">
    <property type="entry name" value="ZnMc_pappalysin_like"/>
    <property type="match status" value="1"/>
</dbReference>
<evidence type="ECO:0000256" key="4">
    <source>
        <dbReference type="ARBA" id="ARBA00022729"/>
    </source>
</evidence>
<proteinExistence type="inferred from homology"/>
<evidence type="ECO:0000256" key="7">
    <source>
        <dbReference type="ARBA" id="ARBA00023049"/>
    </source>
</evidence>
<sequence>MRNALRALGVAALAAVATSFSPLSPAAPASAAPAADCYVPEEHGTAARGERPLDHDALSQADVDRIEAQTQRILATKRSVAPAAVTVPVYFHVMAAANGAGNVTDSQIAQQVAVLNTTYAGSESGSAASTGFSFTLAGTDRFYNDTWHRDSASTTYRSQTRKGGKNALNIWLVDFSYLGIATFPWDGNPSIDGIRVHFDSLPGGSTAHFNLGKTATHEAGHWFGLYHTFQGGCTSTNDSVSDTAAQSSATSGCPEGRDSCSLPGTDPIHNYMDYSYDDCYNQFTPGQSTRMSQMWSAYRA</sequence>
<dbReference type="GO" id="GO:0008237">
    <property type="term" value="F:metallopeptidase activity"/>
    <property type="evidence" value="ECO:0007669"/>
    <property type="project" value="UniProtKB-KW"/>
</dbReference>
<evidence type="ECO:0000256" key="2">
    <source>
        <dbReference type="ARBA" id="ARBA00022670"/>
    </source>
</evidence>
<evidence type="ECO:0000256" key="3">
    <source>
        <dbReference type="ARBA" id="ARBA00022723"/>
    </source>
</evidence>
<accession>A0A1Q9LSC8</accession>
<reference evidence="11 12" key="1">
    <citation type="submission" date="2016-10" db="EMBL/GenBank/DDBJ databases">
        <title>The Draft Genome Sequence of Actinokineospora bangkokensis 44EHWT reveals the biosynthetic pathway of antifungal compounds Thailandins with unusual extender unit butylmalonyl-CoA.</title>
        <authorList>
            <person name="Greule A."/>
            <person name="Intra B."/>
            <person name="Flemming S."/>
            <person name="Rommel M.G."/>
            <person name="Panbangred W."/>
            <person name="Bechthold A."/>
        </authorList>
    </citation>
    <scope>NUCLEOTIDE SEQUENCE [LARGE SCALE GENOMIC DNA]</scope>
    <source>
        <strain evidence="11 12">44EHW</strain>
    </source>
</reference>
<keyword evidence="2 11" id="KW-0645">Protease</keyword>
<name>A0A1Q9LSC8_9PSEU</name>
<feature type="signal peptide" evidence="9">
    <location>
        <begin position="1"/>
        <end position="26"/>
    </location>
</feature>
<organism evidence="11 12">
    <name type="scientific">Actinokineospora bangkokensis</name>
    <dbReference type="NCBI Taxonomy" id="1193682"/>
    <lineage>
        <taxon>Bacteria</taxon>
        <taxon>Bacillati</taxon>
        <taxon>Actinomycetota</taxon>
        <taxon>Actinomycetes</taxon>
        <taxon>Pseudonocardiales</taxon>
        <taxon>Pseudonocardiaceae</taxon>
        <taxon>Actinokineospora</taxon>
    </lineage>
</organism>
<comment type="similarity">
    <text evidence="1">Belongs to the peptidase M43B family.</text>
</comment>
<feature type="domain" description="Peptidase M43 pregnancy-associated plasma-A" evidence="10">
    <location>
        <begin position="179"/>
        <end position="293"/>
    </location>
</feature>
<comment type="caution">
    <text evidence="11">The sequence shown here is derived from an EMBL/GenBank/DDBJ whole genome shotgun (WGS) entry which is preliminary data.</text>
</comment>
<dbReference type="PANTHER" id="PTHR47466">
    <property type="match status" value="1"/>
</dbReference>
<evidence type="ECO:0000256" key="6">
    <source>
        <dbReference type="ARBA" id="ARBA00022833"/>
    </source>
</evidence>
<dbReference type="InterPro" id="IPR008754">
    <property type="entry name" value="Peptidase_M43"/>
</dbReference>
<evidence type="ECO:0000256" key="8">
    <source>
        <dbReference type="ARBA" id="ARBA00023157"/>
    </source>
</evidence>
<keyword evidence="3" id="KW-0479">Metal-binding</keyword>
<dbReference type="RefSeq" id="WP_075973188.1">
    <property type="nucleotide sequence ID" value="NZ_MKQR01000005.1"/>
</dbReference>
<dbReference type="Proteomes" id="UP000186040">
    <property type="component" value="Unassembled WGS sequence"/>
</dbReference>
<keyword evidence="5" id="KW-0378">Hydrolase</keyword>
<dbReference type="InterPro" id="IPR024079">
    <property type="entry name" value="MetalloPept_cat_dom_sf"/>
</dbReference>
<dbReference type="Pfam" id="PF05572">
    <property type="entry name" value="Peptidase_M43"/>
    <property type="match status" value="1"/>
</dbReference>
<dbReference type="OrthoDB" id="6278496at2"/>
<keyword evidence="8" id="KW-1015">Disulfide bond</keyword>
<evidence type="ECO:0000313" key="12">
    <source>
        <dbReference type="Proteomes" id="UP000186040"/>
    </source>
</evidence>
<dbReference type="STRING" id="1193682.BJP25_08260"/>
<dbReference type="GO" id="GO:0046872">
    <property type="term" value="F:metal ion binding"/>
    <property type="evidence" value="ECO:0007669"/>
    <property type="project" value="UniProtKB-KW"/>
</dbReference>
<dbReference type="AlphaFoldDB" id="A0A1Q9LSC8"/>
<dbReference type="Gene3D" id="3.40.390.10">
    <property type="entry name" value="Collagenase (Catalytic Domain)"/>
    <property type="match status" value="1"/>
</dbReference>
<keyword evidence="6" id="KW-0862">Zinc</keyword>
<dbReference type="GO" id="GO:0006508">
    <property type="term" value="P:proteolysis"/>
    <property type="evidence" value="ECO:0007669"/>
    <property type="project" value="UniProtKB-KW"/>
</dbReference>
<feature type="chain" id="PRO_5039463574" evidence="9">
    <location>
        <begin position="27"/>
        <end position="300"/>
    </location>
</feature>
<evidence type="ECO:0000256" key="1">
    <source>
        <dbReference type="ARBA" id="ARBA00008721"/>
    </source>
</evidence>
<evidence type="ECO:0000256" key="5">
    <source>
        <dbReference type="ARBA" id="ARBA00022801"/>
    </source>
</evidence>
<evidence type="ECO:0000313" key="11">
    <source>
        <dbReference type="EMBL" id="OLR94957.1"/>
    </source>
</evidence>
<keyword evidence="12" id="KW-1185">Reference proteome</keyword>
<dbReference type="PANTHER" id="PTHR47466:SF1">
    <property type="entry name" value="METALLOPROTEASE MEP1 (AFU_ORTHOLOGUE AFUA_1G07730)-RELATED"/>
    <property type="match status" value="1"/>
</dbReference>
<evidence type="ECO:0000256" key="9">
    <source>
        <dbReference type="SAM" id="SignalP"/>
    </source>
</evidence>
<keyword evidence="4 9" id="KW-0732">Signal</keyword>
<gene>
    <name evidence="11" type="ORF">BJP25_08260</name>
</gene>